<feature type="transmembrane region" description="Helical" evidence="1">
    <location>
        <begin position="67"/>
        <end position="90"/>
    </location>
</feature>
<gene>
    <name evidence="2" type="ORF">K0M31_011154</name>
</gene>
<sequence>MVMPYNIERIIYVIEYSTHAFGYTSTMIIGLYQSKNVSMLIKQIDKVDENLKSVGIKIDYHNLFNHVIIVGFFWILNATIIYGIFLQWIIQQNPNLDAILATICYTYVTNAQSVILYEYNAAILYENSKKNT</sequence>
<keyword evidence="3" id="KW-1185">Reference proteome</keyword>
<accession>A0AA40KUR5</accession>
<keyword evidence="1" id="KW-0472">Membrane</keyword>
<keyword evidence="1" id="KW-0812">Transmembrane</keyword>
<comment type="caution">
    <text evidence="2">The sequence shown here is derived from an EMBL/GenBank/DDBJ whole genome shotgun (WGS) entry which is preliminary data.</text>
</comment>
<dbReference type="Proteomes" id="UP001177670">
    <property type="component" value="Unassembled WGS sequence"/>
</dbReference>
<reference evidence="2" key="1">
    <citation type="submission" date="2021-10" db="EMBL/GenBank/DDBJ databases">
        <title>Melipona bicolor Genome sequencing and assembly.</title>
        <authorList>
            <person name="Araujo N.S."/>
            <person name="Arias M.C."/>
        </authorList>
    </citation>
    <scope>NUCLEOTIDE SEQUENCE</scope>
    <source>
        <strain evidence="2">USP_2M_L1-L4_2017</strain>
        <tissue evidence="2">Whole body</tissue>
    </source>
</reference>
<dbReference type="EMBL" id="JAHYIQ010000003">
    <property type="protein sequence ID" value="KAK1133339.1"/>
    <property type="molecule type" value="Genomic_DNA"/>
</dbReference>
<evidence type="ECO:0000313" key="3">
    <source>
        <dbReference type="Proteomes" id="UP001177670"/>
    </source>
</evidence>
<evidence type="ECO:0000256" key="1">
    <source>
        <dbReference type="SAM" id="Phobius"/>
    </source>
</evidence>
<dbReference type="AlphaFoldDB" id="A0AA40KUR5"/>
<organism evidence="2 3">
    <name type="scientific">Melipona bicolor</name>
    <dbReference type="NCBI Taxonomy" id="60889"/>
    <lineage>
        <taxon>Eukaryota</taxon>
        <taxon>Metazoa</taxon>
        <taxon>Ecdysozoa</taxon>
        <taxon>Arthropoda</taxon>
        <taxon>Hexapoda</taxon>
        <taxon>Insecta</taxon>
        <taxon>Pterygota</taxon>
        <taxon>Neoptera</taxon>
        <taxon>Endopterygota</taxon>
        <taxon>Hymenoptera</taxon>
        <taxon>Apocrita</taxon>
        <taxon>Aculeata</taxon>
        <taxon>Apoidea</taxon>
        <taxon>Anthophila</taxon>
        <taxon>Apidae</taxon>
        <taxon>Melipona</taxon>
    </lineage>
</organism>
<proteinExistence type="predicted"/>
<name>A0AA40KUR5_9HYME</name>
<keyword evidence="1" id="KW-1133">Transmembrane helix</keyword>
<evidence type="ECO:0000313" key="2">
    <source>
        <dbReference type="EMBL" id="KAK1133339.1"/>
    </source>
</evidence>
<protein>
    <submittedName>
        <fullName evidence="2">Uncharacterized protein</fullName>
    </submittedName>
</protein>